<evidence type="ECO:0000313" key="2">
    <source>
        <dbReference type="Proteomes" id="UP000177982"/>
    </source>
</evidence>
<protein>
    <submittedName>
        <fullName evidence="1">Uncharacterized protein</fullName>
    </submittedName>
</protein>
<sequence length="250" mass="29456">MKENIPNYPEGQNVKSIEHETKYYPRFKEVYESNEWKSLNSIDRAQLLLVAEGIKPGTYIGGDFTHFQKIVEKLGLDFSFNSDPRRLKPVYTVATREAHNELQRKYLTLPERIPRGTYWKIDGEFLGYPECDIEEYSNPQKNIEKRDIKDVPGGRKKRISNFEYECGRLTNYEDYPEEMHYRPPAYTPCGVRCEKARAMLKKYKEVLEASDPEAAKGLRKFNLRSELKNLSHSMTEEQRAQMIEELKIER</sequence>
<reference evidence="1 2" key="1">
    <citation type="journal article" date="2016" name="Nat. Commun.">
        <title>Thousands of microbial genomes shed light on interconnected biogeochemical processes in an aquifer system.</title>
        <authorList>
            <person name="Anantharaman K."/>
            <person name="Brown C.T."/>
            <person name="Hug L.A."/>
            <person name="Sharon I."/>
            <person name="Castelle C.J."/>
            <person name="Probst A.J."/>
            <person name="Thomas B.C."/>
            <person name="Singh A."/>
            <person name="Wilkins M.J."/>
            <person name="Karaoz U."/>
            <person name="Brodie E.L."/>
            <person name="Williams K.H."/>
            <person name="Hubbard S.S."/>
            <person name="Banfield J.F."/>
        </authorList>
    </citation>
    <scope>NUCLEOTIDE SEQUENCE [LARGE SCALE GENOMIC DNA]</scope>
</reference>
<name>A0A1G2L0I3_9BACT</name>
<gene>
    <name evidence="1" type="ORF">A2934_05320</name>
</gene>
<comment type="caution">
    <text evidence="1">The sequence shown here is derived from an EMBL/GenBank/DDBJ whole genome shotgun (WGS) entry which is preliminary data.</text>
</comment>
<evidence type="ECO:0000313" key="1">
    <source>
        <dbReference type="EMBL" id="OHA05216.1"/>
    </source>
</evidence>
<dbReference type="AlphaFoldDB" id="A0A1G2L0I3"/>
<dbReference type="Proteomes" id="UP000177982">
    <property type="component" value="Unassembled WGS sequence"/>
</dbReference>
<proteinExistence type="predicted"/>
<organism evidence="1 2">
    <name type="scientific">Candidatus Sungbacteria bacterium RIFCSPLOWO2_01_FULL_47_10</name>
    <dbReference type="NCBI Taxonomy" id="1802276"/>
    <lineage>
        <taxon>Bacteria</taxon>
        <taxon>Candidatus Sungiibacteriota</taxon>
    </lineage>
</organism>
<accession>A0A1G2L0I3</accession>
<dbReference type="EMBL" id="MHQO01000057">
    <property type="protein sequence ID" value="OHA05216.1"/>
    <property type="molecule type" value="Genomic_DNA"/>
</dbReference>